<feature type="region of interest" description="Disordered" evidence="1">
    <location>
        <begin position="479"/>
        <end position="528"/>
    </location>
</feature>
<feature type="region of interest" description="Disordered" evidence="1">
    <location>
        <begin position="632"/>
        <end position="695"/>
    </location>
</feature>
<feature type="compositionally biased region" description="Polar residues" evidence="1">
    <location>
        <begin position="409"/>
        <end position="421"/>
    </location>
</feature>
<evidence type="ECO:0000313" key="3">
    <source>
        <dbReference type="Proteomes" id="UP000799537"/>
    </source>
</evidence>
<reference evidence="2" key="1">
    <citation type="journal article" date="2020" name="Stud. Mycol.">
        <title>101 Dothideomycetes genomes: a test case for predicting lifestyles and emergence of pathogens.</title>
        <authorList>
            <person name="Haridas S."/>
            <person name="Albert R."/>
            <person name="Binder M."/>
            <person name="Bloem J."/>
            <person name="Labutti K."/>
            <person name="Salamov A."/>
            <person name="Andreopoulos B."/>
            <person name="Baker S."/>
            <person name="Barry K."/>
            <person name="Bills G."/>
            <person name="Bluhm B."/>
            <person name="Cannon C."/>
            <person name="Castanera R."/>
            <person name="Culley D."/>
            <person name="Daum C."/>
            <person name="Ezra D."/>
            <person name="Gonzalez J."/>
            <person name="Henrissat B."/>
            <person name="Kuo A."/>
            <person name="Liang C."/>
            <person name="Lipzen A."/>
            <person name="Lutzoni F."/>
            <person name="Magnuson J."/>
            <person name="Mondo S."/>
            <person name="Nolan M."/>
            <person name="Ohm R."/>
            <person name="Pangilinan J."/>
            <person name="Park H.-J."/>
            <person name="Ramirez L."/>
            <person name="Alfaro M."/>
            <person name="Sun H."/>
            <person name="Tritt A."/>
            <person name="Yoshinaga Y."/>
            <person name="Zwiers L.-H."/>
            <person name="Turgeon B."/>
            <person name="Goodwin S."/>
            <person name="Spatafora J."/>
            <person name="Crous P."/>
            <person name="Grigoriev I."/>
        </authorList>
    </citation>
    <scope>NUCLEOTIDE SEQUENCE</scope>
    <source>
        <strain evidence="2">ATCC 36951</strain>
    </source>
</reference>
<accession>A0A6A6BZE8</accession>
<dbReference type="AlphaFoldDB" id="A0A6A6BZE8"/>
<feature type="compositionally biased region" description="Low complexity" evidence="1">
    <location>
        <begin position="640"/>
        <end position="655"/>
    </location>
</feature>
<gene>
    <name evidence="2" type="ORF">M409DRAFT_60264</name>
</gene>
<protein>
    <submittedName>
        <fullName evidence="2">Uncharacterized protein</fullName>
    </submittedName>
</protein>
<feature type="compositionally biased region" description="Polar residues" evidence="1">
    <location>
        <begin position="516"/>
        <end position="526"/>
    </location>
</feature>
<dbReference type="Proteomes" id="UP000799537">
    <property type="component" value="Unassembled WGS sequence"/>
</dbReference>
<proteinExistence type="predicted"/>
<feature type="compositionally biased region" description="Basic and acidic residues" evidence="1">
    <location>
        <begin position="491"/>
        <end position="509"/>
    </location>
</feature>
<feature type="compositionally biased region" description="Polar residues" evidence="1">
    <location>
        <begin position="479"/>
        <end position="490"/>
    </location>
</feature>
<evidence type="ECO:0000256" key="1">
    <source>
        <dbReference type="SAM" id="MobiDB-lite"/>
    </source>
</evidence>
<dbReference type="GeneID" id="54567680"/>
<feature type="region of interest" description="Disordered" evidence="1">
    <location>
        <begin position="407"/>
        <end position="431"/>
    </location>
</feature>
<name>A0A6A6BZE8_ZASCE</name>
<dbReference type="EMBL" id="ML993629">
    <property type="protein sequence ID" value="KAF2160161.1"/>
    <property type="molecule type" value="Genomic_DNA"/>
</dbReference>
<organism evidence="2 3">
    <name type="scientific">Zasmidium cellare ATCC 36951</name>
    <dbReference type="NCBI Taxonomy" id="1080233"/>
    <lineage>
        <taxon>Eukaryota</taxon>
        <taxon>Fungi</taxon>
        <taxon>Dikarya</taxon>
        <taxon>Ascomycota</taxon>
        <taxon>Pezizomycotina</taxon>
        <taxon>Dothideomycetes</taxon>
        <taxon>Dothideomycetidae</taxon>
        <taxon>Mycosphaerellales</taxon>
        <taxon>Mycosphaerellaceae</taxon>
        <taxon>Zasmidium</taxon>
    </lineage>
</organism>
<sequence length="855" mass="95961">MCHKQENYGLIAPLDEHLLEQKLLPQKEGTPWTNSSLRKELKAIGVECPSCLRPRTRPPLPFKRDSTVGYFEEKTDDGFPKRKAPMKTVGQMLKGMMSFLETVVTSELALRELRKQLNDETPVDMDQLQDLEPDDEFRLHALSKTLKYHTDALMRDQDDMCRDEATNKKLVEENDIVLMESSFDVTESYATKFGKSIEPHSGICESSRAVQKTNKYRPYKIEDVGKETFTAKAMSTFGDNTLRKVAKENHKQYMLIEAVDEGVEVPTTPGKMVVQRGVNGFLHAQAETRRYDEPMMAFEGKFPLRSKIISSCYSDILAHQVHMTRMSKWLADGLPQDVLDGYQQDARAMYTRNTQGLQIVDDVFKYSMEHLGEEIEGDEEKETKEEDDAPHVDDEYNLKIGDDHKDCASAQTFTSPSSDSSRVLAEHEKGSNADSVVGFASIKSRSSEQQILSPALAHFCALASVEDSQHVTLDVQQRYTQDDGQNLGKSSDQEGPPRKRLKIDHDDVHSSSMHSNGSNDEGNLNPSRCDEAQLLDDFTAAVDSSSNAVQATSTRSQLMPPSAVARFTPAANQPRSQLGSFRETDATRRAYRDSASALASHAARALAPYSLSMTTLFWFVVNLFRSIPDLPDSSPKDSDLPVASASSQPSAAPQAVNERPSTSRGQARERRGHFANAEIRRNAPPTDGGDSVTPSITRFKLPPYDDAQKFLAFLHRAVELWAQRETLEDEIRVLDQDVPHFLSLLEYRSAELKRVTTKPEDPRLKEIVWGLEEEVKELENALEGDTGLLSQFERVKASRQLIKVNQNLLFKKIFRSSQYFVDQSQGTGMIGNIQVDDKFCCALWDTSEGKSSNES</sequence>
<evidence type="ECO:0000313" key="2">
    <source>
        <dbReference type="EMBL" id="KAF2160161.1"/>
    </source>
</evidence>
<dbReference type="RefSeq" id="XP_033661050.1">
    <property type="nucleotide sequence ID" value="XM_033814408.1"/>
</dbReference>
<keyword evidence="3" id="KW-1185">Reference proteome</keyword>